<organism evidence="1 2">
    <name type="scientific">Nostoc linckia FACHB-391</name>
    <dbReference type="NCBI Taxonomy" id="2692906"/>
    <lineage>
        <taxon>Bacteria</taxon>
        <taxon>Bacillati</taxon>
        <taxon>Cyanobacteriota</taxon>
        <taxon>Cyanophyceae</taxon>
        <taxon>Nostocales</taxon>
        <taxon>Nostocaceae</taxon>
        <taxon>Nostoc</taxon>
    </lineage>
</organism>
<evidence type="ECO:0000313" key="2">
    <source>
        <dbReference type="Proteomes" id="UP000604661"/>
    </source>
</evidence>
<dbReference type="EMBL" id="JACJTE010000062">
    <property type="protein sequence ID" value="MBD2564889.1"/>
    <property type="molecule type" value="Genomic_DNA"/>
</dbReference>
<sequence length="51" mass="5882">MALIQLDRYTPQSPIQVIVAQNDHFFFSVYKGENEKLIVSWVAIVAIEQCQ</sequence>
<keyword evidence="2" id="KW-1185">Reference proteome</keyword>
<reference evidence="1 2" key="1">
    <citation type="journal article" date="2020" name="ISME J.">
        <title>Comparative genomics reveals insights into cyanobacterial evolution and habitat adaptation.</title>
        <authorList>
            <person name="Chen M.Y."/>
            <person name="Teng W.K."/>
            <person name="Zhao L."/>
            <person name="Hu C.X."/>
            <person name="Zhou Y.K."/>
            <person name="Han B.P."/>
            <person name="Song L.R."/>
            <person name="Shu W.S."/>
        </authorList>
    </citation>
    <scope>NUCLEOTIDE SEQUENCE [LARGE SCALE GENOMIC DNA]</scope>
    <source>
        <strain evidence="1 2">FACHB-391</strain>
    </source>
</reference>
<comment type="caution">
    <text evidence="1">The sequence shown here is derived from an EMBL/GenBank/DDBJ whole genome shotgun (WGS) entry which is preliminary data.</text>
</comment>
<dbReference type="RefSeq" id="WP_190901376.1">
    <property type="nucleotide sequence ID" value="NZ_JACJTE010000062.1"/>
</dbReference>
<accession>A0ABR8F4R2</accession>
<gene>
    <name evidence="1" type="ORF">H6G95_30780</name>
</gene>
<protein>
    <submittedName>
        <fullName evidence="1">Uncharacterized protein</fullName>
    </submittedName>
</protein>
<dbReference type="Proteomes" id="UP000604661">
    <property type="component" value="Unassembled WGS sequence"/>
</dbReference>
<name>A0ABR8F4R2_NOSLI</name>
<evidence type="ECO:0000313" key="1">
    <source>
        <dbReference type="EMBL" id="MBD2564889.1"/>
    </source>
</evidence>
<proteinExistence type="predicted"/>